<feature type="compositionally biased region" description="Low complexity" evidence="1">
    <location>
        <begin position="104"/>
        <end position="113"/>
    </location>
</feature>
<comment type="caution">
    <text evidence="2">The sequence shown here is derived from an EMBL/GenBank/DDBJ whole genome shotgun (WGS) entry which is preliminary data.</text>
</comment>
<dbReference type="EMBL" id="JAUDFV010000086">
    <property type="protein sequence ID" value="KAL2732225.1"/>
    <property type="molecule type" value="Genomic_DNA"/>
</dbReference>
<dbReference type="AlphaFoldDB" id="A0ABD2BHV2"/>
<protein>
    <submittedName>
        <fullName evidence="2">Uncharacterized protein</fullName>
    </submittedName>
</protein>
<accession>A0ABD2BHV2</accession>
<organism evidence="2 3">
    <name type="scientific">Vespula squamosa</name>
    <name type="common">Southern yellow jacket</name>
    <name type="synonym">Wasp</name>
    <dbReference type="NCBI Taxonomy" id="30214"/>
    <lineage>
        <taxon>Eukaryota</taxon>
        <taxon>Metazoa</taxon>
        <taxon>Ecdysozoa</taxon>
        <taxon>Arthropoda</taxon>
        <taxon>Hexapoda</taxon>
        <taxon>Insecta</taxon>
        <taxon>Pterygota</taxon>
        <taxon>Neoptera</taxon>
        <taxon>Endopterygota</taxon>
        <taxon>Hymenoptera</taxon>
        <taxon>Apocrita</taxon>
        <taxon>Aculeata</taxon>
        <taxon>Vespoidea</taxon>
        <taxon>Vespidae</taxon>
        <taxon>Vespinae</taxon>
        <taxon>Vespula</taxon>
    </lineage>
</organism>
<dbReference type="Proteomes" id="UP001607302">
    <property type="component" value="Unassembled WGS sequence"/>
</dbReference>
<proteinExistence type="predicted"/>
<evidence type="ECO:0000256" key="1">
    <source>
        <dbReference type="SAM" id="MobiDB-lite"/>
    </source>
</evidence>
<feature type="compositionally biased region" description="Polar residues" evidence="1">
    <location>
        <begin position="114"/>
        <end position="123"/>
    </location>
</feature>
<gene>
    <name evidence="2" type="ORF">V1478_004255</name>
</gene>
<keyword evidence="3" id="KW-1185">Reference proteome</keyword>
<sequence length="123" mass="14237">MKKPLTHLGSLGRRCKDTFMKSERTTNAWSTVPLDTFLSYNFYYYVEKFRTFNFVSLTFFPASPTHMSSSFFEETCTAKKLYVFRLVNLIEDTIVMRTSSITSTSFTSSSSSSLKSFMQNDMK</sequence>
<evidence type="ECO:0000313" key="2">
    <source>
        <dbReference type="EMBL" id="KAL2732225.1"/>
    </source>
</evidence>
<feature type="region of interest" description="Disordered" evidence="1">
    <location>
        <begin position="104"/>
        <end position="123"/>
    </location>
</feature>
<reference evidence="2 3" key="1">
    <citation type="journal article" date="2024" name="Ann. Entomol. Soc. Am.">
        <title>Genomic analyses of the southern and eastern yellowjacket wasps (Hymenoptera: Vespidae) reveal evolutionary signatures of social life.</title>
        <authorList>
            <person name="Catto M.A."/>
            <person name="Caine P.B."/>
            <person name="Orr S.E."/>
            <person name="Hunt B.G."/>
            <person name="Goodisman M.A.D."/>
        </authorList>
    </citation>
    <scope>NUCLEOTIDE SEQUENCE [LARGE SCALE GENOMIC DNA]</scope>
    <source>
        <strain evidence="2">233</strain>
        <tissue evidence="2">Head and thorax</tissue>
    </source>
</reference>
<name>A0ABD2BHV2_VESSQ</name>
<evidence type="ECO:0000313" key="3">
    <source>
        <dbReference type="Proteomes" id="UP001607302"/>
    </source>
</evidence>